<dbReference type="RefSeq" id="WP_222684232.1">
    <property type="nucleotide sequence ID" value="NZ_JABUBT010000011.1"/>
</dbReference>
<dbReference type="PANTHER" id="PTHR34853">
    <property type="match status" value="1"/>
</dbReference>
<dbReference type="InterPro" id="IPR029058">
    <property type="entry name" value="AB_hydrolase_fold"/>
</dbReference>
<dbReference type="Gene3D" id="1.10.260.130">
    <property type="match status" value="1"/>
</dbReference>
<name>A0ABS7P3C3_9NOCA</name>
<protein>
    <submittedName>
        <fullName evidence="1">Lipase</fullName>
    </submittedName>
</protein>
<dbReference type="EMBL" id="JABUBU010000005">
    <property type="protein sequence ID" value="MBY6366916.1"/>
    <property type="molecule type" value="Genomic_DNA"/>
</dbReference>
<reference evidence="1 2" key="1">
    <citation type="submission" date="2020-06" db="EMBL/GenBank/DDBJ databases">
        <title>Taxonomy, biology and ecology of Rhodococcus bacteria occurring in California pistachio and other woody hosts as revealed by genome sequence analyses.</title>
        <authorList>
            <person name="Gai Y."/>
            <person name="Riely B."/>
        </authorList>
    </citation>
    <scope>NUCLEOTIDE SEQUENCE [LARGE SCALE GENOMIC DNA]</scope>
    <source>
        <strain evidence="1 2">BP-281</strain>
    </source>
</reference>
<dbReference type="Gene3D" id="3.40.50.1820">
    <property type="entry name" value="alpha/beta hydrolase"/>
    <property type="match status" value="1"/>
</dbReference>
<sequence length="450" mass="46844">MALASNAVAIASPLSVVPIEPTAAVTLPPELDPFYSPPSGIVADAALGQVLRARTITPAALSALPINVEAWQLLYRTSDSQGNAIATVTTVLRPRGDAPAGGRKLLSYQIQEDSTAQYCAPSYVIQHGSIPADFVNSAESLTAISAGVSQGWTVALPDYQGPNSAYGAPVIAGQATLDGIRAVQSFEPAQLNGTATPTALWGYSGGTIPTSWVAENAHLYAPELNIVGTASGGVALADVERVVRHNTGGVWAGLVSPTLIGIGREYPEVQRVLDARTNDFGRTVNAVKSALCHPQGTNLFPGYDYLGTYIGDEDPLEIPEVKSVIAEVSLGHHTPTMPVFIYHAQNDEIIPSAGTDRLVDKYCQDGDAQITYVREVLAEHISGFISSLPTAFMWIQQRMNGDPAPNGCAITSPISTLTADGALQQVGDVLGDIAGAASGRAIGAGTFGGS</sequence>
<keyword evidence="2" id="KW-1185">Reference proteome</keyword>
<dbReference type="Proteomes" id="UP000825228">
    <property type="component" value="Unassembled WGS sequence"/>
</dbReference>
<organism evidence="1 2">
    <name type="scientific">Rhodococcoides corynebacterioides</name>
    <dbReference type="NCBI Taxonomy" id="53972"/>
    <lineage>
        <taxon>Bacteria</taxon>
        <taxon>Bacillati</taxon>
        <taxon>Actinomycetota</taxon>
        <taxon>Actinomycetes</taxon>
        <taxon>Mycobacteriales</taxon>
        <taxon>Nocardiaceae</taxon>
        <taxon>Rhodococcoides</taxon>
    </lineage>
</organism>
<proteinExistence type="predicted"/>
<evidence type="ECO:0000313" key="1">
    <source>
        <dbReference type="EMBL" id="MBY6366916.1"/>
    </source>
</evidence>
<gene>
    <name evidence="1" type="ORF">HQ603_09130</name>
</gene>
<comment type="caution">
    <text evidence="1">The sequence shown here is derived from an EMBL/GenBank/DDBJ whole genome shotgun (WGS) entry which is preliminary data.</text>
</comment>
<dbReference type="Pfam" id="PF03583">
    <property type="entry name" value="LIP"/>
    <property type="match status" value="1"/>
</dbReference>
<dbReference type="InterPro" id="IPR005152">
    <property type="entry name" value="Lipase_secreted"/>
</dbReference>
<dbReference type="SUPFAM" id="SSF53474">
    <property type="entry name" value="alpha/beta-Hydrolases"/>
    <property type="match status" value="1"/>
</dbReference>
<dbReference type="PANTHER" id="PTHR34853:SF1">
    <property type="entry name" value="LIPASE 5"/>
    <property type="match status" value="1"/>
</dbReference>
<dbReference type="PIRSF" id="PIRSF029171">
    <property type="entry name" value="Esterase_LipA"/>
    <property type="match status" value="1"/>
</dbReference>
<evidence type="ECO:0000313" key="2">
    <source>
        <dbReference type="Proteomes" id="UP000825228"/>
    </source>
</evidence>
<accession>A0ABS7P3C3</accession>